<dbReference type="Pfam" id="PF01850">
    <property type="entry name" value="PIN"/>
    <property type="match status" value="1"/>
</dbReference>
<reference evidence="2 3" key="1">
    <citation type="submission" date="2017-02" db="EMBL/GenBank/DDBJ databases">
        <title>Genomic diversity within the haloalkaliphilic genus Thioalkalivibrio.</title>
        <authorList>
            <person name="Ahn A.-C."/>
            <person name="Meier-Kolthoff J."/>
            <person name="Overmars L."/>
            <person name="Richter M."/>
            <person name="Woyke T."/>
            <person name="Sorokin D.Y."/>
            <person name="Muyzer G."/>
        </authorList>
    </citation>
    <scope>NUCLEOTIDE SEQUENCE [LARGE SCALE GENOMIC DNA]</scope>
    <source>
        <strain evidence="2 3">ALJD</strain>
    </source>
</reference>
<comment type="caution">
    <text evidence="2">The sequence shown here is derived from an EMBL/GenBank/DDBJ whole genome shotgun (WGS) entry which is preliminary data.</text>
</comment>
<dbReference type="EMBL" id="MVBK01000042">
    <property type="protein sequence ID" value="OOG24918.1"/>
    <property type="molecule type" value="Genomic_DNA"/>
</dbReference>
<dbReference type="InterPro" id="IPR041705">
    <property type="entry name" value="PIN_Sll0205"/>
</dbReference>
<feature type="domain" description="PIN" evidence="1">
    <location>
        <begin position="3"/>
        <end position="122"/>
    </location>
</feature>
<keyword evidence="3" id="KW-1185">Reference proteome</keyword>
<dbReference type="Gene3D" id="3.40.50.1010">
    <property type="entry name" value="5'-nuclease"/>
    <property type="match status" value="1"/>
</dbReference>
<dbReference type="STRING" id="108003.B1C78_07540"/>
<dbReference type="CDD" id="cd09872">
    <property type="entry name" value="PIN_Sll0205-like"/>
    <property type="match status" value="1"/>
</dbReference>
<dbReference type="OrthoDB" id="9798990at2"/>
<sequence length="128" mass="14245">MRILLDTHALLWWLTNDSRLSANARAAIGGLENAVLVSAASAWEIATKHRLGKLEIGGEVLQRFDELITADGFTHLAVNYRQAIHAGAYPVNHRDPFDRILAAQAELEQVPLVTADPAFRDFSIRCLW</sequence>
<accession>A0A1V3NJ55</accession>
<dbReference type="InterPro" id="IPR052919">
    <property type="entry name" value="TA_system_RNase"/>
</dbReference>
<name>A0A1V3NJ55_9GAMM</name>
<evidence type="ECO:0000313" key="2">
    <source>
        <dbReference type="EMBL" id="OOG24918.1"/>
    </source>
</evidence>
<dbReference type="Proteomes" id="UP000189462">
    <property type="component" value="Unassembled WGS sequence"/>
</dbReference>
<dbReference type="SUPFAM" id="SSF88723">
    <property type="entry name" value="PIN domain-like"/>
    <property type="match status" value="1"/>
</dbReference>
<evidence type="ECO:0000259" key="1">
    <source>
        <dbReference type="Pfam" id="PF01850"/>
    </source>
</evidence>
<protein>
    <submittedName>
        <fullName evidence="2">Twitching motility protein PilT</fullName>
    </submittedName>
</protein>
<dbReference type="InterPro" id="IPR002716">
    <property type="entry name" value="PIN_dom"/>
</dbReference>
<gene>
    <name evidence="2" type="ORF">B1C78_07540</name>
</gene>
<dbReference type="InterPro" id="IPR029060">
    <property type="entry name" value="PIN-like_dom_sf"/>
</dbReference>
<dbReference type="AlphaFoldDB" id="A0A1V3NJ55"/>
<dbReference type="RefSeq" id="WP_077278542.1">
    <property type="nucleotide sequence ID" value="NZ_MVBK01000042.1"/>
</dbReference>
<dbReference type="PANTHER" id="PTHR36173">
    <property type="entry name" value="RIBONUCLEASE VAPC16-RELATED"/>
    <property type="match status" value="1"/>
</dbReference>
<evidence type="ECO:0000313" key="3">
    <source>
        <dbReference type="Proteomes" id="UP000189462"/>
    </source>
</evidence>
<proteinExistence type="predicted"/>
<organism evidence="2 3">
    <name type="scientific">Thioalkalivibrio denitrificans</name>
    <dbReference type="NCBI Taxonomy" id="108003"/>
    <lineage>
        <taxon>Bacteria</taxon>
        <taxon>Pseudomonadati</taxon>
        <taxon>Pseudomonadota</taxon>
        <taxon>Gammaproteobacteria</taxon>
        <taxon>Chromatiales</taxon>
        <taxon>Ectothiorhodospiraceae</taxon>
        <taxon>Thioalkalivibrio</taxon>
    </lineage>
</organism>
<dbReference type="PANTHER" id="PTHR36173:SF2">
    <property type="entry name" value="RIBONUCLEASE VAPC16"/>
    <property type="match status" value="1"/>
</dbReference>